<name>A0ABT5Z7I4_9ACTN</name>
<dbReference type="RefSeq" id="WP_275819713.1">
    <property type="nucleotide sequence ID" value="NZ_BAAANM010000028.1"/>
</dbReference>
<evidence type="ECO:0000313" key="2">
    <source>
        <dbReference type="Proteomes" id="UP001220022"/>
    </source>
</evidence>
<comment type="caution">
    <text evidence="1">The sequence shown here is derived from an EMBL/GenBank/DDBJ whole genome shotgun (WGS) entry which is preliminary data.</text>
</comment>
<accession>A0ABT5Z7I4</accession>
<gene>
    <name evidence="1" type="ORF">P2L57_29835</name>
</gene>
<proteinExistence type="predicted"/>
<reference evidence="1 2" key="1">
    <citation type="submission" date="2023-03" db="EMBL/GenBank/DDBJ databases">
        <title>Draft genome sequence of type strain Streptomyces ferralitis JCM 14344.</title>
        <authorList>
            <person name="Klaysubun C."/>
            <person name="Duangmal K."/>
        </authorList>
    </citation>
    <scope>NUCLEOTIDE SEQUENCE [LARGE SCALE GENOMIC DNA]</scope>
    <source>
        <strain evidence="1 2">JCM 14344</strain>
    </source>
</reference>
<evidence type="ECO:0000313" key="1">
    <source>
        <dbReference type="EMBL" id="MDF2259773.1"/>
    </source>
</evidence>
<protein>
    <submittedName>
        <fullName evidence="1">Uncharacterized protein</fullName>
    </submittedName>
</protein>
<sequence length="165" mass="17576">MELTDENREAVRAAAAAMVERAAAGDQRAVNSIGSVVEAQFGAGGLAYLMLQFAEDVVQYAPDEVRNPFAKVQPGLALTAEQFEALADLVHPDWLSHAAGCGKSPAPMAVIFDHVAAYLRAVQRQDTSGMVQVVRTVAEGHPTDRAMMFETVLALASMYSPAASR</sequence>
<dbReference type="Proteomes" id="UP001220022">
    <property type="component" value="Unassembled WGS sequence"/>
</dbReference>
<keyword evidence="2" id="KW-1185">Reference proteome</keyword>
<organism evidence="1 2">
    <name type="scientific">Streptantibioticus ferralitis</name>
    <dbReference type="NCBI Taxonomy" id="236510"/>
    <lineage>
        <taxon>Bacteria</taxon>
        <taxon>Bacillati</taxon>
        <taxon>Actinomycetota</taxon>
        <taxon>Actinomycetes</taxon>
        <taxon>Kitasatosporales</taxon>
        <taxon>Streptomycetaceae</taxon>
        <taxon>Streptantibioticus</taxon>
    </lineage>
</organism>
<dbReference type="EMBL" id="JARHTQ010000025">
    <property type="protein sequence ID" value="MDF2259773.1"/>
    <property type="molecule type" value="Genomic_DNA"/>
</dbReference>